<keyword evidence="9 13" id="KW-0658">Purine biosynthesis</keyword>
<evidence type="ECO:0000256" key="12">
    <source>
        <dbReference type="ARBA" id="ARBA00047513"/>
    </source>
</evidence>
<evidence type="ECO:0000256" key="2">
    <source>
        <dbReference type="ARBA" id="ARBA00002971"/>
    </source>
</evidence>
<comment type="pathway">
    <text evidence="3 13">Purine metabolism; IMP biosynthesis via de novo pathway; 5-amino-1-(5-phospho-D-ribosyl)imidazole-4-carboxamide from 5-amino-1-(5-phospho-D-ribosyl)imidazole-4-carboxylate: step 2/2.</text>
</comment>
<dbReference type="EnsemblMetazoa" id="ISCW016257-RA">
    <property type="protein sequence ID" value="ISCW016257-PA"/>
    <property type="gene ID" value="ISCW016257"/>
</dbReference>
<dbReference type="InterPro" id="IPR022761">
    <property type="entry name" value="Fumarate_lyase_N"/>
</dbReference>
<keyword evidence="10 13" id="KW-0456">Lyase</keyword>
<dbReference type="GO" id="GO:0004018">
    <property type="term" value="F:N6-(1,2-dicarboxyethyl)AMP AMP-lyase (fumarate-forming) activity"/>
    <property type="evidence" value="ECO:0000318"/>
    <property type="project" value="GO_Central"/>
</dbReference>
<dbReference type="GO" id="GO:0044208">
    <property type="term" value="P:'de novo' AMP biosynthetic process"/>
    <property type="evidence" value="ECO:0000318"/>
    <property type="project" value="GO_Central"/>
</dbReference>
<evidence type="ECO:0000256" key="7">
    <source>
        <dbReference type="ARBA" id="ARBA00012339"/>
    </source>
</evidence>
<evidence type="ECO:0000259" key="14">
    <source>
        <dbReference type="SMART" id="SM00998"/>
    </source>
</evidence>
<dbReference type="CDD" id="cd03302">
    <property type="entry name" value="Adenylsuccinate_lyase_2"/>
    <property type="match status" value="1"/>
</dbReference>
<dbReference type="InterPro" id="IPR000362">
    <property type="entry name" value="Fumarate_lyase_fam"/>
</dbReference>
<dbReference type="Gene3D" id="1.10.40.30">
    <property type="entry name" value="Fumarase/aspartase (C-terminal domain)"/>
    <property type="match status" value="1"/>
</dbReference>
<dbReference type="SMART" id="SM00998">
    <property type="entry name" value="ADSL_C"/>
    <property type="match status" value="1"/>
</dbReference>
<evidence type="ECO:0000256" key="3">
    <source>
        <dbReference type="ARBA" id="ARBA00004706"/>
    </source>
</evidence>
<evidence type="ECO:0000256" key="1">
    <source>
        <dbReference type="ARBA" id="ARBA00000598"/>
    </source>
</evidence>
<dbReference type="FunFam" id="1.10.40.30:FF:000005">
    <property type="entry name" value="Adenylosuccinate lyase"/>
    <property type="match status" value="1"/>
</dbReference>
<comment type="catalytic activity">
    <reaction evidence="12 13">
        <text>N(6)-(1,2-dicarboxyethyl)-AMP = fumarate + AMP</text>
        <dbReference type="Rhea" id="RHEA:16853"/>
        <dbReference type="ChEBI" id="CHEBI:29806"/>
        <dbReference type="ChEBI" id="CHEBI:57567"/>
        <dbReference type="ChEBI" id="CHEBI:456215"/>
        <dbReference type="EC" id="4.3.2.2"/>
    </reaction>
</comment>
<dbReference type="Proteomes" id="UP000001555">
    <property type="component" value="Unassembled WGS sequence"/>
</dbReference>
<dbReference type="InterPro" id="IPR019468">
    <property type="entry name" value="AdenyloSucc_lyase_C"/>
</dbReference>
<gene>
    <name evidence="16" type="primary">8023165</name>
    <name evidence="15" type="ORF">IscW_ISCW016257</name>
</gene>
<dbReference type="PaxDb" id="6945-B7P0S3"/>
<dbReference type="Gene3D" id="1.20.200.10">
    <property type="entry name" value="Fumarase/aspartase (Central domain)"/>
    <property type="match status" value="1"/>
</dbReference>
<keyword evidence="18" id="KW-1267">Proteomics identification</keyword>
<evidence type="ECO:0000256" key="8">
    <source>
        <dbReference type="ARBA" id="ARBA00017058"/>
    </source>
</evidence>
<dbReference type="Pfam" id="PF00206">
    <property type="entry name" value="Lyase_1"/>
    <property type="match status" value="1"/>
</dbReference>
<evidence type="ECO:0000256" key="9">
    <source>
        <dbReference type="ARBA" id="ARBA00022755"/>
    </source>
</evidence>
<dbReference type="GO" id="GO:0005829">
    <property type="term" value="C:cytosol"/>
    <property type="evidence" value="ECO:0000318"/>
    <property type="project" value="GO_Central"/>
</dbReference>
<protein>
    <recommendedName>
        <fullName evidence="8 13">Adenylosuccinate lyase</fullName>
        <shortName evidence="13">ASL</shortName>
        <ecNumber evidence="7 13">4.3.2.2</ecNumber>
    </recommendedName>
    <alternativeName>
        <fullName evidence="11 13">Adenylosuccinase</fullName>
    </alternativeName>
</protein>
<dbReference type="PROSITE" id="PS00163">
    <property type="entry name" value="FUMARATE_LYASES"/>
    <property type="match status" value="1"/>
</dbReference>
<dbReference type="HOGENOM" id="CLU_030949_1_1_1"/>
<comment type="pathway">
    <text evidence="4 13">Purine metabolism; AMP biosynthesis via de novo pathway; AMP from IMP: step 2/2.</text>
</comment>
<dbReference type="STRING" id="6945.B7P0S3"/>
<evidence type="ECO:0000313" key="17">
    <source>
        <dbReference type="Proteomes" id="UP000001555"/>
    </source>
</evidence>
<dbReference type="AlphaFoldDB" id="B7P0S3"/>
<comment type="subunit">
    <text evidence="6">Homotetramer. Residues from neighboring subunits contribute catalytic and substrate-binding residues to each active site.</text>
</comment>
<dbReference type="InterPro" id="IPR008948">
    <property type="entry name" value="L-Aspartase-like"/>
</dbReference>
<dbReference type="VEuPathDB" id="VectorBase:ISCW016257"/>
<dbReference type="OrthoDB" id="406045at2759"/>
<dbReference type="UniPathway" id="UPA00074">
    <property type="reaction ID" value="UER00132"/>
</dbReference>
<dbReference type="GO" id="GO:0070626">
    <property type="term" value="F:(S)-2-(5-amino-1-(5-phospho-D-ribosyl)imidazole-4-carboxamido) succinate lyase (fumarate-forming) activity"/>
    <property type="evidence" value="ECO:0000318"/>
    <property type="project" value="GO_Central"/>
</dbReference>
<comment type="function">
    <text evidence="2">Catalyzes two non-sequential steps in de novo AMP synthesis: converts (S)-2-(5-amino-1-(5-phospho-D-ribosyl)imidazole-4-carboxamido)succinate (SAICAR) to fumarate plus 5-amino-1-(5-phospho-D-ribosyl)imidazole-4-carboxamide, and thereby also contributes to de novo IMP synthesis, and converts succinyladenosine monophosphate (SAMP) to AMP and fumarate.</text>
</comment>
<dbReference type="VEuPathDB" id="VectorBase:ISCI016257"/>
<comment type="catalytic activity">
    <reaction evidence="1 13">
        <text>(2S)-2-[5-amino-1-(5-phospho-beta-D-ribosyl)imidazole-4-carboxamido]succinate = 5-amino-1-(5-phospho-beta-D-ribosyl)imidazole-4-carboxamide + fumarate</text>
        <dbReference type="Rhea" id="RHEA:23920"/>
        <dbReference type="ChEBI" id="CHEBI:29806"/>
        <dbReference type="ChEBI" id="CHEBI:58443"/>
        <dbReference type="ChEBI" id="CHEBI:58475"/>
        <dbReference type="EC" id="4.3.2.2"/>
    </reaction>
</comment>
<keyword evidence="17" id="KW-1185">Reference proteome</keyword>
<evidence type="ECO:0000256" key="4">
    <source>
        <dbReference type="ARBA" id="ARBA00004734"/>
    </source>
</evidence>
<dbReference type="InParanoid" id="B7P0S3"/>
<evidence type="ECO:0000256" key="10">
    <source>
        <dbReference type="ARBA" id="ARBA00023239"/>
    </source>
</evidence>
<reference evidence="16" key="2">
    <citation type="submission" date="2020-05" db="UniProtKB">
        <authorList>
            <consortium name="EnsemblMetazoa"/>
        </authorList>
    </citation>
    <scope>IDENTIFICATION</scope>
    <source>
        <strain evidence="16">wikel</strain>
    </source>
</reference>
<dbReference type="FunFam" id="1.10.275.60:FF:000001">
    <property type="entry name" value="Adenylosuccinate lyase"/>
    <property type="match status" value="1"/>
</dbReference>
<comment type="similarity">
    <text evidence="5 13">Belongs to the lyase 1 family. Adenylosuccinate lyase subfamily.</text>
</comment>
<evidence type="ECO:0000256" key="11">
    <source>
        <dbReference type="ARBA" id="ARBA00030717"/>
    </source>
</evidence>
<evidence type="ECO:0000256" key="13">
    <source>
        <dbReference type="RuleBase" id="RU361172"/>
    </source>
</evidence>
<organism>
    <name type="scientific">Ixodes scapularis</name>
    <name type="common">Black-legged tick</name>
    <name type="synonym">Deer tick</name>
    <dbReference type="NCBI Taxonomy" id="6945"/>
    <lineage>
        <taxon>Eukaryota</taxon>
        <taxon>Metazoa</taxon>
        <taxon>Ecdysozoa</taxon>
        <taxon>Arthropoda</taxon>
        <taxon>Chelicerata</taxon>
        <taxon>Arachnida</taxon>
        <taxon>Acari</taxon>
        <taxon>Parasitiformes</taxon>
        <taxon>Ixodida</taxon>
        <taxon>Ixodoidea</taxon>
        <taxon>Ixodidae</taxon>
        <taxon>Ixodinae</taxon>
        <taxon>Ixodes</taxon>
    </lineage>
</organism>
<dbReference type="PANTHER" id="PTHR43172">
    <property type="entry name" value="ADENYLOSUCCINATE LYASE"/>
    <property type="match status" value="1"/>
</dbReference>
<evidence type="ECO:0000256" key="6">
    <source>
        <dbReference type="ARBA" id="ARBA00011668"/>
    </source>
</evidence>
<evidence type="ECO:0000256" key="5">
    <source>
        <dbReference type="ARBA" id="ARBA00008273"/>
    </source>
</evidence>
<dbReference type="VEuPathDB" id="VectorBase:ISCP_031432"/>
<dbReference type="GO" id="GO:0006189">
    <property type="term" value="P:'de novo' IMP biosynthetic process"/>
    <property type="evidence" value="ECO:0007669"/>
    <property type="project" value="UniProtKB-UniPathway"/>
</dbReference>
<dbReference type="EMBL" id="ABJB010825535">
    <property type="status" value="NOT_ANNOTATED_CDS"/>
    <property type="molecule type" value="Genomic_DNA"/>
</dbReference>
<dbReference type="EC" id="4.3.2.2" evidence="7 13"/>
<dbReference type="Pfam" id="PF10397">
    <property type="entry name" value="ADSL_C"/>
    <property type="match status" value="1"/>
</dbReference>
<dbReference type="KEGG" id="isc:8023165"/>
<evidence type="ECO:0000313" key="16">
    <source>
        <dbReference type="EnsemblMetazoa" id="ISCW016257-PA"/>
    </source>
</evidence>
<evidence type="ECO:0007829" key="18">
    <source>
        <dbReference type="PeptideAtlas" id="B7P0S3"/>
    </source>
</evidence>
<sequence>MNPHAKYQTPLSARYASPEMAFLWSDQKKFSTWRKLWIYLAKAEKSLGILITDDQIQEMEAHVDTVDFAAAAEEERHTRHDVMAHVHVFAKQCPKAAPIIHLGATSCYVGDNTDLILLKEAITILLPKLARCIQRLSKFATEYANLPTLGFTHFQPAQLTTVGKRACLWVQDLLMDLENLERARDNLRFRGVKGTTGTQASFLQLFEGDHAKVQRLDQLVTKMAGFNRSFVICGQTYTRKVDIDCLSAVASLGASVHKICTDLRLLAHMKEVEEPFERTQIGSSAMPYKRNPMRSERCCSLARHLMALVADPLATHATQWMERTLDDSANRRISLAEAFLGADAVLNTLQNISEGLVVYPEVIEAHIRQELPFMATENVIMEMVKAGGNRQDCHEKVRVLSHEAAAQVKEKGMPNDLVERIRADSYFAPIHARLDSLLDPSSFIGRAPEQVKEFVENEVTPALEPYKANLAGESKIHL</sequence>
<proteinExistence type="evidence at protein level"/>
<name>B7P0S3_IXOSC</name>
<dbReference type="InterPro" id="IPR020557">
    <property type="entry name" value="Fumarate_lyase_CS"/>
</dbReference>
<dbReference type="PRINTS" id="PR00149">
    <property type="entry name" value="FUMRATELYASE"/>
</dbReference>
<reference evidence="15 17" key="1">
    <citation type="submission" date="2008-03" db="EMBL/GenBank/DDBJ databases">
        <title>Annotation of Ixodes scapularis.</title>
        <authorList>
            <consortium name="Ixodes scapularis Genome Project Consortium"/>
            <person name="Caler E."/>
            <person name="Hannick L.I."/>
            <person name="Bidwell S."/>
            <person name="Joardar V."/>
            <person name="Thiagarajan M."/>
            <person name="Amedeo P."/>
            <person name="Galinsky K.J."/>
            <person name="Schobel S."/>
            <person name="Inman J."/>
            <person name="Hostetler J."/>
            <person name="Miller J."/>
            <person name="Hammond M."/>
            <person name="Megy K."/>
            <person name="Lawson D."/>
            <person name="Kodira C."/>
            <person name="Sutton G."/>
            <person name="Meyer J."/>
            <person name="Hill C.A."/>
            <person name="Birren B."/>
            <person name="Nene V."/>
            <person name="Collins F."/>
            <person name="Alarcon-Chaidez F."/>
            <person name="Wikel S."/>
            <person name="Strausberg R."/>
        </authorList>
    </citation>
    <scope>NUCLEOTIDE SEQUENCE [LARGE SCALE GENOMIC DNA]</scope>
    <source>
        <strain evidence="17">Wikel</strain>
        <strain evidence="15">Wikel colony</strain>
    </source>
</reference>
<dbReference type="InterPro" id="IPR004769">
    <property type="entry name" value="Pur_lyase"/>
</dbReference>
<dbReference type="PANTHER" id="PTHR43172:SF1">
    <property type="entry name" value="ADENYLOSUCCINATE LYASE"/>
    <property type="match status" value="1"/>
</dbReference>
<dbReference type="SUPFAM" id="SSF48557">
    <property type="entry name" value="L-aspartase-like"/>
    <property type="match status" value="1"/>
</dbReference>
<dbReference type="Gene3D" id="1.10.275.60">
    <property type="match status" value="1"/>
</dbReference>
<dbReference type="FunCoup" id="B7P0S3">
    <property type="interactions" value="1264"/>
</dbReference>
<evidence type="ECO:0000313" key="15">
    <source>
        <dbReference type="EMBL" id="EEC00203.1"/>
    </source>
</evidence>
<dbReference type="NCBIfam" id="TIGR00928">
    <property type="entry name" value="purB"/>
    <property type="match status" value="1"/>
</dbReference>
<feature type="domain" description="Adenylosuccinate lyase C-terminal" evidence="14">
    <location>
        <begin position="371"/>
        <end position="455"/>
    </location>
</feature>
<dbReference type="UniPathway" id="UPA00075">
    <property type="reaction ID" value="UER00336"/>
</dbReference>
<dbReference type="EMBL" id="DS612847">
    <property type="protein sequence ID" value="EEC00203.1"/>
    <property type="molecule type" value="Genomic_DNA"/>
</dbReference>
<accession>B7P0S3</accession>